<dbReference type="InterPro" id="IPR001114">
    <property type="entry name" value="Adenylosuccinate_synthetase"/>
</dbReference>
<feature type="binding site" description="in other chain" evidence="8">
    <location>
        <position position="132"/>
    </location>
    <ligand>
        <name>IMP</name>
        <dbReference type="ChEBI" id="CHEBI:58053"/>
        <note>ligand shared between dimeric partners</note>
    </ligand>
</feature>
<dbReference type="SMART" id="SM00788">
    <property type="entry name" value="Adenylsucc_synt"/>
    <property type="match status" value="1"/>
</dbReference>
<keyword evidence="5 8" id="KW-0658">Purine biosynthesis</keyword>
<keyword evidence="8" id="KW-0963">Cytoplasm</keyword>
<dbReference type="GO" id="GO:0004019">
    <property type="term" value="F:adenylosuccinate synthase activity"/>
    <property type="evidence" value="ECO:0007669"/>
    <property type="project" value="UniProtKB-EC"/>
</dbReference>
<feature type="binding site" evidence="8">
    <location>
        <position position="44"/>
    </location>
    <ligand>
        <name>Mg(2+)</name>
        <dbReference type="ChEBI" id="CHEBI:18420"/>
    </ligand>
</feature>
<feature type="binding site" evidence="8">
    <location>
        <begin position="418"/>
        <end position="420"/>
    </location>
    <ligand>
        <name>GTP</name>
        <dbReference type="ChEBI" id="CHEBI:37565"/>
    </ligand>
</feature>
<dbReference type="RefSeq" id="WP_405279380.1">
    <property type="nucleotide sequence ID" value="NZ_CP144380.1"/>
</dbReference>
<evidence type="ECO:0000256" key="6">
    <source>
        <dbReference type="ARBA" id="ARBA00022842"/>
    </source>
</evidence>
<keyword evidence="4 8" id="KW-0547">Nucleotide-binding</keyword>
<dbReference type="InterPro" id="IPR042111">
    <property type="entry name" value="Adenylosuccinate_synth_dom3"/>
</dbReference>
<dbReference type="NCBIfam" id="NF002223">
    <property type="entry name" value="PRK01117.1"/>
    <property type="match status" value="1"/>
</dbReference>
<gene>
    <name evidence="8" type="primary">purA</name>
    <name evidence="11" type="ORF">WI372_07890</name>
</gene>
<reference evidence="11 12" key="1">
    <citation type="submission" date="2024-02" db="EMBL/GenBank/DDBJ databases">
        <title>A novel Gemmatimonadota bacterium.</title>
        <authorList>
            <person name="Du Z.-J."/>
            <person name="Ye Y.-Q."/>
        </authorList>
    </citation>
    <scope>NUCLEOTIDE SEQUENCE [LARGE SCALE GENOMIC DNA]</scope>
    <source>
        <strain evidence="11 12">DH-20</strain>
    </source>
</reference>
<dbReference type="PANTHER" id="PTHR11846:SF0">
    <property type="entry name" value="ADENYLOSUCCINATE SYNTHETASE"/>
    <property type="match status" value="1"/>
</dbReference>
<comment type="cofactor">
    <cofactor evidence="8">
        <name>Mg(2+)</name>
        <dbReference type="ChEBI" id="CHEBI:18420"/>
    </cofactor>
    <text evidence="8">Binds 1 Mg(2+) ion per subunit.</text>
</comment>
<feature type="binding site" evidence="8">
    <location>
        <begin position="16"/>
        <end position="22"/>
    </location>
    <ligand>
        <name>GTP</name>
        <dbReference type="ChEBI" id="CHEBI:37565"/>
    </ligand>
</feature>
<feature type="binding site" evidence="8">
    <location>
        <begin position="44"/>
        <end position="46"/>
    </location>
    <ligand>
        <name>GTP</name>
        <dbReference type="ChEBI" id="CHEBI:37565"/>
    </ligand>
</feature>
<feature type="binding site" description="in other chain" evidence="8">
    <location>
        <position position="243"/>
    </location>
    <ligand>
        <name>IMP</name>
        <dbReference type="ChEBI" id="CHEBI:58053"/>
        <note>ligand shared between dimeric partners</note>
    </ligand>
</feature>
<dbReference type="Gene3D" id="3.40.440.10">
    <property type="entry name" value="Adenylosuccinate Synthetase, subunit A, domain 1"/>
    <property type="match status" value="1"/>
</dbReference>
<comment type="caution">
    <text evidence="11">The sequence shown here is derived from an EMBL/GenBank/DDBJ whole genome shotgun (WGS) entry which is preliminary data.</text>
</comment>
<feature type="binding site" description="in other chain" evidence="8">
    <location>
        <position position="228"/>
    </location>
    <ligand>
        <name>IMP</name>
        <dbReference type="ChEBI" id="CHEBI:58053"/>
        <note>ligand shared between dimeric partners</note>
    </ligand>
</feature>
<comment type="subunit">
    <text evidence="1 8">Homodimer.</text>
</comment>
<dbReference type="InterPro" id="IPR042109">
    <property type="entry name" value="Adenylosuccinate_synth_dom1"/>
</dbReference>
<feature type="binding site" description="in other chain" evidence="8">
    <location>
        <position position="307"/>
    </location>
    <ligand>
        <name>IMP</name>
        <dbReference type="ChEBI" id="CHEBI:58053"/>
        <note>ligand shared between dimeric partners</note>
    </ligand>
</feature>
<dbReference type="InterPro" id="IPR018220">
    <property type="entry name" value="Adenylosuccin_syn_GTP-bd"/>
</dbReference>
<comment type="subcellular location">
    <subcellularLocation>
        <location evidence="8">Cytoplasm</location>
    </subcellularLocation>
</comment>
<sequence>MSGTGGCTVVVGCQWGDEGKGKVVDVLSESVEVVARYQGGANAGHTVHVGSKEFILHQIPSGILHSGTRCLLGNGVVLDVEQFFEEYDALTSRDIDVAGRVGVSDRAHLLLPYHRVLDRVSEDRAAEKIGTTGRGIGPAYEDKAGRRGIRVAELNQPERFRRRVDDGVARARARLEAAGEEALIPDLMAAVERSVALGERLRALATDTGLEVMEAIGAGRRVLLEGAQGTALDLDHGTYPFVTSSNTTAAGAAIGVGIGPTRITDVVGVVKAYTTRVGNGPLPTGFDPEMDERMRRLGGEFGATTGRPRRCGWFDAVLARYAARVNGLTALAVTKLDVLDTLPEIGIGMEYCSPDGTCTREFPADTWMLGHVEPRIETMPGWESDTTGCRTLEELPRNARAYLDRIQELTDTPIRWVSVGTRRDQIIEVR</sequence>
<evidence type="ECO:0000256" key="2">
    <source>
        <dbReference type="ARBA" id="ARBA00022598"/>
    </source>
</evidence>
<keyword evidence="3 8" id="KW-0479">Metal-binding</keyword>
<comment type="function">
    <text evidence="8">Plays an important role in the de novo pathway of purine nucleotide biosynthesis. Catalyzes the first committed step in the biosynthesis of AMP from IMP.</text>
</comment>
<comment type="similarity">
    <text evidence="8 10">Belongs to the adenylosuccinate synthetase family.</text>
</comment>
<feature type="active site" description="Proton acceptor" evidence="8">
    <location>
        <position position="17"/>
    </location>
</feature>
<dbReference type="InterPro" id="IPR033128">
    <property type="entry name" value="Adenylosuccin_syn_Lys_AS"/>
</dbReference>
<protein>
    <recommendedName>
        <fullName evidence="8 10">Adenylosuccinate synthetase</fullName>
        <shortName evidence="8">AMPSase</shortName>
        <shortName evidence="8">AdSS</shortName>
        <ecNumber evidence="8 10">6.3.4.4</ecNumber>
    </recommendedName>
    <alternativeName>
        <fullName evidence="8">IMP--aspartate ligase</fullName>
    </alternativeName>
</protein>
<dbReference type="Gene3D" id="1.10.300.10">
    <property type="entry name" value="Adenylosuccinate Synthetase, subunit A, domain 2"/>
    <property type="match status" value="1"/>
</dbReference>
<keyword evidence="7 8" id="KW-0342">GTP-binding</keyword>
<keyword evidence="6 8" id="KW-0460">Magnesium</keyword>
<feature type="binding site" evidence="8">
    <location>
        <position position="146"/>
    </location>
    <ligand>
        <name>IMP</name>
        <dbReference type="ChEBI" id="CHEBI:58053"/>
        <note>ligand shared between dimeric partners</note>
    </ligand>
</feature>
<feature type="active site" evidence="9">
    <location>
        <position position="143"/>
    </location>
</feature>
<evidence type="ECO:0000256" key="1">
    <source>
        <dbReference type="ARBA" id="ARBA00011738"/>
    </source>
</evidence>
<dbReference type="PROSITE" id="PS01266">
    <property type="entry name" value="ADENYLOSUCCIN_SYN_1"/>
    <property type="match status" value="1"/>
</dbReference>
<feature type="binding site" evidence="8">
    <location>
        <begin position="303"/>
        <end position="309"/>
    </location>
    <ligand>
        <name>substrate</name>
    </ligand>
</feature>
<comment type="catalytic activity">
    <reaction evidence="8 10">
        <text>IMP + L-aspartate + GTP = N(6)-(1,2-dicarboxyethyl)-AMP + GDP + phosphate + 2 H(+)</text>
        <dbReference type="Rhea" id="RHEA:15753"/>
        <dbReference type="ChEBI" id="CHEBI:15378"/>
        <dbReference type="ChEBI" id="CHEBI:29991"/>
        <dbReference type="ChEBI" id="CHEBI:37565"/>
        <dbReference type="ChEBI" id="CHEBI:43474"/>
        <dbReference type="ChEBI" id="CHEBI:57567"/>
        <dbReference type="ChEBI" id="CHEBI:58053"/>
        <dbReference type="ChEBI" id="CHEBI:58189"/>
        <dbReference type="EC" id="6.3.4.4"/>
    </reaction>
</comment>
<dbReference type="InterPro" id="IPR027417">
    <property type="entry name" value="P-loop_NTPase"/>
</dbReference>
<dbReference type="NCBIfam" id="TIGR00184">
    <property type="entry name" value="purA"/>
    <property type="match status" value="1"/>
</dbReference>
<evidence type="ECO:0000256" key="7">
    <source>
        <dbReference type="ARBA" id="ARBA00023134"/>
    </source>
</evidence>
<evidence type="ECO:0000256" key="9">
    <source>
        <dbReference type="PROSITE-ProRule" id="PRU10134"/>
    </source>
</evidence>
<dbReference type="PANTHER" id="PTHR11846">
    <property type="entry name" value="ADENYLOSUCCINATE SYNTHETASE"/>
    <property type="match status" value="1"/>
</dbReference>
<dbReference type="InterPro" id="IPR042110">
    <property type="entry name" value="Adenylosuccinate_synth_dom2"/>
</dbReference>
<keyword evidence="12" id="KW-1185">Reference proteome</keyword>
<dbReference type="PROSITE" id="PS00513">
    <property type="entry name" value="ADENYLOSUCCIN_SYN_2"/>
    <property type="match status" value="1"/>
</dbReference>
<feature type="binding site" evidence="8">
    <location>
        <begin position="335"/>
        <end position="337"/>
    </location>
    <ligand>
        <name>GTP</name>
        <dbReference type="ChEBI" id="CHEBI:37565"/>
    </ligand>
</feature>
<dbReference type="Pfam" id="PF00709">
    <property type="entry name" value="Adenylsucc_synt"/>
    <property type="match status" value="1"/>
</dbReference>
<accession>A0ABU9E849</accession>
<evidence type="ECO:0000256" key="10">
    <source>
        <dbReference type="RuleBase" id="RU000520"/>
    </source>
</evidence>
<name>A0ABU9E849_9BACT</name>
<evidence type="ECO:0000256" key="4">
    <source>
        <dbReference type="ARBA" id="ARBA00022741"/>
    </source>
</evidence>
<feature type="binding site" evidence="8">
    <location>
        <position position="17"/>
    </location>
    <ligand>
        <name>Mg(2+)</name>
        <dbReference type="ChEBI" id="CHEBI:18420"/>
    </ligand>
</feature>
<evidence type="ECO:0000313" key="12">
    <source>
        <dbReference type="Proteomes" id="UP001484239"/>
    </source>
</evidence>
<keyword evidence="2 8" id="KW-0436">Ligase</keyword>
<dbReference type="HAMAP" id="MF_00011">
    <property type="entry name" value="Adenylosucc_synth"/>
    <property type="match status" value="1"/>
</dbReference>
<feature type="binding site" evidence="8">
    <location>
        <position position="309"/>
    </location>
    <ligand>
        <name>GTP</name>
        <dbReference type="ChEBI" id="CHEBI:37565"/>
    </ligand>
</feature>
<comment type="pathway">
    <text evidence="8 10">Purine metabolism; AMP biosynthesis via de novo pathway; AMP from IMP: step 1/2.</text>
</comment>
<feature type="binding site" description="in other chain" evidence="8">
    <location>
        <begin position="17"/>
        <end position="20"/>
    </location>
    <ligand>
        <name>IMP</name>
        <dbReference type="ChEBI" id="CHEBI:58053"/>
        <note>ligand shared between dimeric partners</note>
    </ligand>
</feature>
<dbReference type="EC" id="6.3.4.4" evidence="8 10"/>
<evidence type="ECO:0000313" key="11">
    <source>
        <dbReference type="EMBL" id="MEK9500894.1"/>
    </source>
</evidence>
<evidence type="ECO:0000256" key="8">
    <source>
        <dbReference type="HAMAP-Rule" id="MF_00011"/>
    </source>
</evidence>
<dbReference type="CDD" id="cd03108">
    <property type="entry name" value="AdSS"/>
    <property type="match status" value="1"/>
</dbReference>
<dbReference type="Gene3D" id="3.90.170.10">
    <property type="entry name" value="Adenylosuccinate Synthetase, subunit A, domain 3"/>
    <property type="match status" value="1"/>
</dbReference>
<feature type="binding site" description="in other chain" evidence="8">
    <location>
        <begin position="42"/>
        <end position="45"/>
    </location>
    <ligand>
        <name>IMP</name>
        <dbReference type="ChEBI" id="CHEBI:58053"/>
        <note>ligand shared between dimeric partners</note>
    </ligand>
</feature>
<dbReference type="Proteomes" id="UP001484239">
    <property type="component" value="Unassembled WGS sequence"/>
</dbReference>
<organism evidence="11 12">
    <name type="scientific">Gaopeijia maritima</name>
    <dbReference type="NCBI Taxonomy" id="3119007"/>
    <lineage>
        <taxon>Bacteria</taxon>
        <taxon>Pseudomonadati</taxon>
        <taxon>Gemmatimonadota</taxon>
        <taxon>Longimicrobiia</taxon>
        <taxon>Gaopeijiales</taxon>
        <taxon>Gaopeijiaceae</taxon>
        <taxon>Gaopeijia</taxon>
    </lineage>
</organism>
<dbReference type="SUPFAM" id="SSF52540">
    <property type="entry name" value="P-loop containing nucleoside triphosphate hydrolases"/>
    <property type="match status" value="1"/>
</dbReference>
<proteinExistence type="inferred from homology"/>
<feature type="active site" description="Proton donor" evidence="8">
    <location>
        <position position="45"/>
    </location>
</feature>
<dbReference type="EMBL" id="JBBHLI010000003">
    <property type="protein sequence ID" value="MEK9500894.1"/>
    <property type="molecule type" value="Genomic_DNA"/>
</dbReference>
<evidence type="ECO:0000256" key="5">
    <source>
        <dbReference type="ARBA" id="ARBA00022755"/>
    </source>
</evidence>
<evidence type="ECO:0000256" key="3">
    <source>
        <dbReference type="ARBA" id="ARBA00022723"/>
    </source>
</evidence>